<name>A0A645BWQ6_9ZZZZ</name>
<feature type="compositionally biased region" description="Basic and acidic residues" evidence="1">
    <location>
        <begin position="93"/>
        <end position="107"/>
    </location>
</feature>
<evidence type="ECO:0000256" key="1">
    <source>
        <dbReference type="SAM" id="MobiDB-lite"/>
    </source>
</evidence>
<reference evidence="2" key="1">
    <citation type="submission" date="2019-08" db="EMBL/GenBank/DDBJ databases">
        <authorList>
            <person name="Kucharzyk K."/>
            <person name="Murdoch R.W."/>
            <person name="Higgins S."/>
            <person name="Loffler F."/>
        </authorList>
    </citation>
    <scope>NUCLEOTIDE SEQUENCE</scope>
</reference>
<feature type="region of interest" description="Disordered" evidence="1">
    <location>
        <begin position="77"/>
        <end position="136"/>
    </location>
</feature>
<sequence>MSAGLAEDGAEQLAGAVGDRGLRGEAGVAGHEDADPGHTGDGVEAAGHRGGRGEGVEGGGPGQVLALFGGQVRAELAGVRQRAGHQRQLAGGGDERALPLRRDVRPDRGRHRRQRQPELGEPGGGGHVASLSGRFR</sequence>
<evidence type="ECO:0000313" key="2">
    <source>
        <dbReference type="EMBL" id="MPM69829.1"/>
    </source>
</evidence>
<comment type="caution">
    <text evidence="2">The sequence shown here is derived from an EMBL/GenBank/DDBJ whole genome shotgun (WGS) entry which is preliminary data.</text>
</comment>
<feature type="region of interest" description="Disordered" evidence="1">
    <location>
        <begin position="1"/>
        <end position="63"/>
    </location>
</feature>
<dbReference type="EMBL" id="VSSQ01023104">
    <property type="protein sequence ID" value="MPM69829.1"/>
    <property type="molecule type" value="Genomic_DNA"/>
</dbReference>
<protein>
    <submittedName>
        <fullName evidence="2">Uncharacterized protein</fullName>
    </submittedName>
</protein>
<gene>
    <name evidence="2" type="ORF">SDC9_116777</name>
</gene>
<organism evidence="2">
    <name type="scientific">bioreactor metagenome</name>
    <dbReference type="NCBI Taxonomy" id="1076179"/>
    <lineage>
        <taxon>unclassified sequences</taxon>
        <taxon>metagenomes</taxon>
        <taxon>ecological metagenomes</taxon>
    </lineage>
</organism>
<proteinExistence type="predicted"/>
<dbReference type="AlphaFoldDB" id="A0A645BWQ6"/>
<accession>A0A645BWQ6</accession>